<feature type="region of interest" description="Disordered" evidence="1">
    <location>
        <begin position="98"/>
        <end position="123"/>
    </location>
</feature>
<dbReference type="InterPro" id="IPR000477">
    <property type="entry name" value="RT_dom"/>
</dbReference>
<keyword evidence="3" id="KW-0548">Nucleotidyltransferase</keyword>
<dbReference type="VEuPathDB" id="VectorBase:ISCW008232"/>
<dbReference type="PROSITE" id="PS50878">
    <property type="entry name" value="RT_POL"/>
    <property type="match status" value="1"/>
</dbReference>
<sequence length="520" mass="57630">MDPVLQHRGALQSSPMPQSQLDFVAQGARPRRPLRSCRRDRLQPSVEVELRKLLTRAPPAVFQGLRLWDLAQRALLGVNIFPSLNDYLREVFVDPAAHHRGQRCPRRQPARESRRKKKKREYAATQERFAKRQADCARAILDGPCESAITDCRGLLLEWRSFMTGSPPAPPPEPVSLPPQRIDVFQPVTAQDIKVALPPKNSAAGPDGFTARLLRSVPSLLLRVLMNLLLLLHRLPTAWRAARTSFIPKKNPAALPSDFRPITVGPVLQRLFHKILAKRVMAAAPLDFRQRAFQPVDGCAENILLLSTVLDEARCRLRPLHLASVDLAKAFDRVTTEAILRGALRAGFDDAFLAYLRELYATSYTTLQYGGEELVVQPTTGVRQGDPLSPVLFNMVLDEFLSSVDPRVAFRSGDLTVDAMAFADDLVVCASTPQGLQQRLNDLAAFLSPRGLNIDVAKSFTLSLQPSAREKKCKIVTTNRFHINGEPLPVSGVASVWRGTPAPAPGHFSSKETQRNTTGN</sequence>
<keyword evidence="3" id="KW-0808">Transferase</keyword>
<feature type="domain" description="Reverse transcriptase" evidence="2">
    <location>
        <begin position="228"/>
        <end position="495"/>
    </location>
</feature>
<evidence type="ECO:0000256" key="1">
    <source>
        <dbReference type="SAM" id="MobiDB-lite"/>
    </source>
</evidence>
<keyword evidence="5" id="KW-1185">Reference proteome</keyword>
<dbReference type="EC" id="2.7.7.49" evidence="3"/>
<evidence type="ECO:0000259" key="2">
    <source>
        <dbReference type="PROSITE" id="PS50878"/>
    </source>
</evidence>
<dbReference type="PANTHER" id="PTHR19446">
    <property type="entry name" value="REVERSE TRANSCRIPTASES"/>
    <property type="match status" value="1"/>
</dbReference>
<proteinExistence type="predicted"/>
<dbReference type="EnsemblMetazoa" id="ISCW008232-RA">
    <property type="protein sequence ID" value="ISCW008232-PA"/>
    <property type="gene ID" value="ISCW008232"/>
</dbReference>
<dbReference type="CDD" id="cd01650">
    <property type="entry name" value="RT_nLTR_like"/>
    <property type="match status" value="1"/>
</dbReference>
<dbReference type="InParanoid" id="B7PS21"/>
<organism>
    <name type="scientific">Ixodes scapularis</name>
    <name type="common">Black-legged tick</name>
    <name type="synonym">Deer tick</name>
    <dbReference type="NCBI Taxonomy" id="6945"/>
    <lineage>
        <taxon>Eukaryota</taxon>
        <taxon>Metazoa</taxon>
        <taxon>Ecdysozoa</taxon>
        <taxon>Arthropoda</taxon>
        <taxon>Chelicerata</taxon>
        <taxon>Arachnida</taxon>
        <taxon>Acari</taxon>
        <taxon>Parasitiformes</taxon>
        <taxon>Ixodida</taxon>
        <taxon>Ixodoidea</taxon>
        <taxon>Ixodidae</taxon>
        <taxon>Ixodinae</taxon>
        <taxon>Ixodes</taxon>
    </lineage>
</organism>
<dbReference type="SUPFAM" id="SSF56672">
    <property type="entry name" value="DNA/RNA polymerases"/>
    <property type="match status" value="1"/>
</dbReference>
<dbReference type="STRING" id="6945.B7PS21"/>
<evidence type="ECO:0000313" key="4">
    <source>
        <dbReference type="EnsemblMetazoa" id="ISCW008232-PA"/>
    </source>
</evidence>
<keyword evidence="3" id="KW-0695">RNA-directed DNA polymerase</keyword>
<dbReference type="Pfam" id="PF00078">
    <property type="entry name" value="RVT_1"/>
    <property type="match status" value="1"/>
</dbReference>
<dbReference type="EMBL" id="DS776301">
    <property type="protein sequence ID" value="EEC09393.1"/>
    <property type="molecule type" value="Genomic_DNA"/>
</dbReference>
<feature type="compositionally biased region" description="Basic residues" evidence="1">
    <location>
        <begin position="98"/>
        <end position="120"/>
    </location>
</feature>
<dbReference type="AlphaFoldDB" id="B7PS21"/>
<accession>B7PS21</accession>
<evidence type="ECO:0000313" key="5">
    <source>
        <dbReference type="Proteomes" id="UP000001555"/>
    </source>
</evidence>
<gene>
    <name evidence="3" type="ORF">IscW_ISCW008232</name>
</gene>
<dbReference type="GO" id="GO:0003964">
    <property type="term" value="F:RNA-directed DNA polymerase activity"/>
    <property type="evidence" value="ECO:0007669"/>
    <property type="project" value="UniProtKB-KW"/>
</dbReference>
<dbReference type="HOGENOM" id="CLU_524078_0_0_1"/>
<dbReference type="OrthoDB" id="6141723at2759"/>
<evidence type="ECO:0000313" key="3">
    <source>
        <dbReference type="EMBL" id="EEC09393.1"/>
    </source>
</evidence>
<dbReference type="PaxDb" id="6945-B7PS21"/>
<protein>
    <submittedName>
        <fullName evidence="3 4">Reverse transcriptase, putative</fullName>
        <ecNumber evidence="3">2.7.7.49</ecNumber>
    </submittedName>
</protein>
<dbReference type="InterPro" id="IPR043502">
    <property type="entry name" value="DNA/RNA_pol_sf"/>
</dbReference>
<dbReference type="VEuPathDB" id="VectorBase:ISCI008232"/>
<name>B7PS21_IXOSC</name>
<feature type="region of interest" description="Disordered" evidence="1">
    <location>
        <begin position="501"/>
        <end position="520"/>
    </location>
</feature>
<dbReference type="Proteomes" id="UP000001555">
    <property type="component" value="Unassembled WGS sequence"/>
</dbReference>
<reference evidence="3 5" key="1">
    <citation type="submission" date="2008-03" db="EMBL/GenBank/DDBJ databases">
        <title>Annotation of Ixodes scapularis.</title>
        <authorList>
            <consortium name="Ixodes scapularis Genome Project Consortium"/>
            <person name="Caler E."/>
            <person name="Hannick L.I."/>
            <person name="Bidwell S."/>
            <person name="Joardar V."/>
            <person name="Thiagarajan M."/>
            <person name="Amedeo P."/>
            <person name="Galinsky K.J."/>
            <person name="Schobel S."/>
            <person name="Inman J."/>
            <person name="Hostetler J."/>
            <person name="Miller J."/>
            <person name="Hammond M."/>
            <person name="Megy K."/>
            <person name="Lawson D."/>
            <person name="Kodira C."/>
            <person name="Sutton G."/>
            <person name="Meyer J."/>
            <person name="Hill C.A."/>
            <person name="Birren B."/>
            <person name="Nene V."/>
            <person name="Collins F."/>
            <person name="Alarcon-Chaidez F."/>
            <person name="Wikel S."/>
            <person name="Strausberg R."/>
        </authorList>
    </citation>
    <scope>NUCLEOTIDE SEQUENCE [LARGE SCALE GENOMIC DNA]</scope>
    <source>
        <strain evidence="5">Wikel</strain>
        <strain evidence="3">Wikel colony</strain>
    </source>
</reference>
<dbReference type="EMBL" id="ABJB010360364">
    <property type="status" value="NOT_ANNOTATED_CDS"/>
    <property type="molecule type" value="Genomic_DNA"/>
</dbReference>
<dbReference type="VEuPathDB" id="VectorBase:ISCP_005207"/>
<reference evidence="4" key="2">
    <citation type="submission" date="2020-05" db="UniProtKB">
        <authorList>
            <consortium name="EnsemblMetazoa"/>
        </authorList>
    </citation>
    <scope>IDENTIFICATION</scope>
    <source>
        <strain evidence="4">wikel</strain>
    </source>
</reference>
<dbReference type="EMBL" id="ABJB010154799">
    <property type="status" value="NOT_ANNOTATED_CDS"/>
    <property type="molecule type" value="Genomic_DNA"/>
</dbReference>